<organism evidence="1 2">
    <name type="scientific">Cetraspora pellucida</name>
    <dbReference type="NCBI Taxonomy" id="1433469"/>
    <lineage>
        <taxon>Eukaryota</taxon>
        <taxon>Fungi</taxon>
        <taxon>Fungi incertae sedis</taxon>
        <taxon>Mucoromycota</taxon>
        <taxon>Glomeromycotina</taxon>
        <taxon>Glomeromycetes</taxon>
        <taxon>Diversisporales</taxon>
        <taxon>Gigasporaceae</taxon>
        <taxon>Cetraspora</taxon>
    </lineage>
</organism>
<keyword evidence="2" id="KW-1185">Reference proteome</keyword>
<dbReference type="AlphaFoldDB" id="A0A9N8W3N5"/>
<evidence type="ECO:0000313" key="2">
    <source>
        <dbReference type="Proteomes" id="UP000789759"/>
    </source>
</evidence>
<gene>
    <name evidence="1" type="ORF">CPELLU_LOCUS1296</name>
</gene>
<name>A0A9N8W3N5_9GLOM</name>
<evidence type="ECO:0000313" key="1">
    <source>
        <dbReference type="EMBL" id="CAG8475937.1"/>
    </source>
</evidence>
<dbReference type="EMBL" id="CAJVQA010000458">
    <property type="protein sequence ID" value="CAG8475937.1"/>
    <property type="molecule type" value="Genomic_DNA"/>
</dbReference>
<protein>
    <submittedName>
        <fullName evidence="1">23973_t:CDS:1</fullName>
    </submittedName>
</protein>
<reference evidence="1" key="1">
    <citation type="submission" date="2021-06" db="EMBL/GenBank/DDBJ databases">
        <authorList>
            <person name="Kallberg Y."/>
            <person name="Tangrot J."/>
            <person name="Rosling A."/>
        </authorList>
    </citation>
    <scope>NUCLEOTIDE SEQUENCE</scope>
    <source>
        <strain evidence="1">FL966</strain>
    </source>
</reference>
<proteinExistence type="predicted"/>
<accession>A0A9N8W3N5</accession>
<sequence>MSETPEDHKKRFHHEYQQCYRENKKIKITAKTDQLESVDTVNFHNGITNTLTPSFFSSVSNMIYEEGSTLETLTAYISPIPVNVTIYTSIFLLKACVYP</sequence>
<dbReference type="Proteomes" id="UP000789759">
    <property type="component" value="Unassembled WGS sequence"/>
</dbReference>
<comment type="caution">
    <text evidence="1">The sequence shown here is derived from an EMBL/GenBank/DDBJ whole genome shotgun (WGS) entry which is preliminary data.</text>
</comment>